<feature type="compositionally biased region" description="Polar residues" evidence="1">
    <location>
        <begin position="1"/>
        <end position="13"/>
    </location>
</feature>
<organism evidence="2">
    <name type="scientific">Mycobacterium xenopi 4042</name>
    <dbReference type="NCBI Taxonomy" id="1299334"/>
    <lineage>
        <taxon>Bacteria</taxon>
        <taxon>Bacillati</taxon>
        <taxon>Actinomycetota</taxon>
        <taxon>Actinomycetes</taxon>
        <taxon>Mycobacteriales</taxon>
        <taxon>Mycobacteriaceae</taxon>
        <taxon>Mycobacterium</taxon>
    </lineage>
</organism>
<feature type="compositionally biased region" description="Polar residues" evidence="1">
    <location>
        <begin position="27"/>
        <end position="38"/>
    </location>
</feature>
<name>X8AH58_MYCXE</name>
<protein>
    <submittedName>
        <fullName evidence="2">Uncharacterized protein</fullName>
    </submittedName>
</protein>
<dbReference type="EMBL" id="JAOB01000060">
    <property type="protein sequence ID" value="EUA30205.1"/>
    <property type="molecule type" value="Genomic_DNA"/>
</dbReference>
<proteinExistence type="predicted"/>
<feature type="region of interest" description="Disordered" evidence="1">
    <location>
        <begin position="1"/>
        <end position="38"/>
    </location>
</feature>
<accession>X8AH58</accession>
<gene>
    <name evidence="2" type="ORF">I553_4462</name>
</gene>
<evidence type="ECO:0000313" key="2">
    <source>
        <dbReference type="EMBL" id="EUA30205.1"/>
    </source>
</evidence>
<sequence>MISANARWSSVNRVSGAMAPTGHALTQAPQSTQATGSM</sequence>
<comment type="caution">
    <text evidence="2">The sequence shown here is derived from an EMBL/GenBank/DDBJ whole genome shotgun (WGS) entry which is preliminary data.</text>
</comment>
<reference evidence="2" key="1">
    <citation type="submission" date="2014-01" db="EMBL/GenBank/DDBJ databases">
        <authorList>
            <person name="Brown-Elliot B."/>
            <person name="Wallace R."/>
            <person name="Lenaerts A."/>
            <person name="Ordway D."/>
            <person name="DeGroote M.A."/>
            <person name="Parker T."/>
            <person name="Sizemore C."/>
            <person name="Tallon L.J."/>
            <person name="Sadzewicz L.K."/>
            <person name="Sengamalay N."/>
            <person name="Fraser C.M."/>
            <person name="Hine E."/>
            <person name="Shefchek K.A."/>
            <person name="Das S.P."/>
            <person name="Tettelin H."/>
        </authorList>
    </citation>
    <scope>NUCLEOTIDE SEQUENCE [LARGE SCALE GENOMIC DNA]</scope>
    <source>
        <strain evidence="2">4042</strain>
    </source>
</reference>
<dbReference type="AlphaFoldDB" id="X8AH58"/>
<evidence type="ECO:0000256" key="1">
    <source>
        <dbReference type="SAM" id="MobiDB-lite"/>
    </source>
</evidence>